<dbReference type="EMBL" id="MU866089">
    <property type="protein sequence ID" value="KAK4181202.1"/>
    <property type="molecule type" value="Genomic_DNA"/>
</dbReference>
<dbReference type="AlphaFoldDB" id="A0AAN6WJD2"/>
<reference evidence="1" key="2">
    <citation type="submission" date="2023-05" db="EMBL/GenBank/DDBJ databases">
        <authorList>
            <consortium name="Lawrence Berkeley National Laboratory"/>
            <person name="Steindorff A."/>
            <person name="Hensen N."/>
            <person name="Bonometti L."/>
            <person name="Westerberg I."/>
            <person name="Brannstrom I.O."/>
            <person name="Guillou S."/>
            <person name="Cros-Aarteil S."/>
            <person name="Calhoun S."/>
            <person name="Haridas S."/>
            <person name="Kuo A."/>
            <person name="Mondo S."/>
            <person name="Pangilinan J."/>
            <person name="Riley R."/>
            <person name="Labutti K."/>
            <person name="Andreopoulos B."/>
            <person name="Lipzen A."/>
            <person name="Chen C."/>
            <person name="Yanf M."/>
            <person name="Daum C."/>
            <person name="Ng V."/>
            <person name="Clum A."/>
            <person name="Ohm R."/>
            <person name="Martin F."/>
            <person name="Silar P."/>
            <person name="Natvig D."/>
            <person name="Lalanne C."/>
            <person name="Gautier V."/>
            <person name="Ament-Velasquez S.L."/>
            <person name="Kruys A."/>
            <person name="Hutchinson M.I."/>
            <person name="Powell A.J."/>
            <person name="Barry K."/>
            <person name="Miller A.N."/>
            <person name="Grigoriev I.V."/>
            <person name="Debuchy R."/>
            <person name="Gladieux P."/>
            <person name="Thoren M.H."/>
            <person name="Johannesson H."/>
        </authorList>
    </citation>
    <scope>NUCLEOTIDE SEQUENCE</scope>
    <source>
        <strain evidence="1">CBS 892.96</strain>
    </source>
</reference>
<reference evidence="1" key="1">
    <citation type="journal article" date="2023" name="Mol. Phylogenet. Evol.">
        <title>Genome-scale phylogeny and comparative genomics of the fungal order Sordariales.</title>
        <authorList>
            <person name="Hensen N."/>
            <person name="Bonometti L."/>
            <person name="Westerberg I."/>
            <person name="Brannstrom I.O."/>
            <person name="Guillou S."/>
            <person name="Cros-Aarteil S."/>
            <person name="Calhoun S."/>
            <person name="Haridas S."/>
            <person name="Kuo A."/>
            <person name="Mondo S."/>
            <person name="Pangilinan J."/>
            <person name="Riley R."/>
            <person name="LaButti K."/>
            <person name="Andreopoulos B."/>
            <person name="Lipzen A."/>
            <person name="Chen C."/>
            <person name="Yan M."/>
            <person name="Daum C."/>
            <person name="Ng V."/>
            <person name="Clum A."/>
            <person name="Steindorff A."/>
            <person name="Ohm R.A."/>
            <person name="Martin F."/>
            <person name="Silar P."/>
            <person name="Natvig D.O."/>
            <person name="Lalanne C."/>
            <person name="Gautier V."/>
            <person name="Ament-Velasquez S.L."/>
            <person name="Kruys A."/>
            <person name="Hutchinson M.I."/>
            <person name="Powell A.J."/>
            <person name="Barry K."/>
            <person name="Miller A.N."/>
            <person name="Grigoriev I.V."/>
            <person name="Debuchy R."/>
            <person name="Gladieux P."/>
            <person name="Hiltunen Thoren M."/>
            <person name="Johannesson H."/>
        </authorList>
    </citation>
    <scope>NUCLEOTIDE SEQUENCE</scope>
    <source>
        <strain evidence="1">CBS 892.96</strain>
    </source>
</reference>
<keyword evidence="2" id="KW-1185">Reference proteome</keyword>
<comment type="caution">
    <text evidence="1">The sequence shown here is derived from an EMBL/GenBank/DDBJ whole genome shotgun (WGS) entry which is preliminary data.</text>
</comment>
<name>A0AAN6WJD2_9PEZI</name>
<gene>
    <name evidence="1" type="ORF">QBC36DRAFT_122309</name>
</gene>
<evidence type="ECO:0000313" key="1">
    <source>
        <dbReference type="EMBL" id="KAK4181202.1"/>
    </source>
</evidence>
<protein>
    <submittedName>
        <fullName evidence="1">Uncharacterized protein</fullName>
    </submittedName>
</protein>
<sequence>MSWMPDLMASWVRYAIVRVDKAEGIRPHEKGGVKKGEVEVVGLERFLERTVSRVEIGVVKGRVEEFKREMERRPGQGNLGKGMKKLAVMGEEEVRGLLEAFLG</sequence>
<dbReference type="Proteomes" id="UP001302321">
    <property type="component" value="Unassembled WGS sequence"/>
</dbReference>
<evidence type="ECO:0000313" key="2">
    <source>
        <dbReference type="Proteomes" id="UP001302321"/>
    </source>
</evidence>
<proteinExistence type="predicted"/>
<accession>A0AAN6WJD2</accession>
<organism evidence="1 2">
    <name type="scientific">Triangularia setosa</name>
    <dbReference type="NCBI Taxonomy" id="2587417"/>
    <lineage>
        <taxon>Eukaryota</taxon>
        <taxon>Fungi</taxon>
        <taxon>Dikarya</taxon>
        <taxon>Ascomycota</taxon>
        <taxon>Pezizomycotina</taxon>
        <taxon>Sordariomycetes</taxon>
        <taxon>Sordariomycetidae</taxon>
        <taxon>Sordariales</taxon>
        <taxon>Podosporaceae</taxon>
        <taxon>Triangularia</taxon>
    </lineage>
</organism>